<feature type="repeat" description="RCC1" evidence="2">
    <location>
        <begin position="204"/>
        <end position="261"/>
    </location>
</feature>
<feature type="repeat" description="RCC1" evidence="2">
    <location>
        <begin position="304"/>
        <end position="361"/>
    </location>
</feature>
<feature type="repeat" description="RCC1" evidence="2">
    <location>
        <begin position="3"/>
        <end position="62"/>
    </location>
</feature>
<dbReference type="Pfam" id="PF13540">
    <property type="entry name" value="RCC1_2"/>
    <property type="match status" value="1"/>
</dbReference>
<evidence type="ECO:0000256" key="2">
    <source>
        <dbReference type="PROSITE-ProRule" id="PRU00235"/>
    </source>
</evidence>
<dbReference type="InterPro" id="IPR000408">
    <property type="entry name" value="Reg_chr_condens"/>
</dbReference>
<evidence type="ECO:0000313" key="4">
    <source>
        <dbReference type="Proteomes" id="UP000053593"/>
    </source>
</evidence>
<evidence type="ECO:0008006" key="5">
    <source>
        <dbReference type="Google" id="ProtNLM"/>
    </source>
</evidence>
<dbReference type="OrthoDB" id="5370059at2759"/>
<dbReference type="Proteomes" id="UP000053593">
    <property type="component" value="Unassembled WGS sequence"/>
</dbReference>
<dbReference type="AlphaFoldDB" id="A0A0D0C9D7"/>
<keyword evidence="1" id="KW-0677">Repeat</keyword>
<dbReference type="HOGENOM" id="CLU_035268_0_0_1"/>
<dbReference type="PROSITE" id="PS00626">
    <property type="entry name" value="RCC1_2"/>
    <property type="match status" value="1"/>
</dbReference>
<evidence type="ECO:0000313" key="3">
    <source>
        <dbReference type="EMBL" id="KIK54572.1"/>
    </source>
</evidence>
<dbReference type="PANTHER" id="PTHR22870">
    <property type="entry name" value="REGULATOR OF CHROMOSOME CONDENSATION"/>
    <property type="match status" value="1"/>
</dbReference>
<name>A0A0D0C9D7_9AGAR</name>
<dbReference type="Gene3D" id="2.130.10.30">
    <property type="entry name" value="Regulator of chromosome condensation 1/beta-lactamase-inhibitor protein II"/>
    <property type="match status" value="2"/>
</dbReference>
<gene>
    <name evidence="3" type="ORF">GYMLUDRAFT_903143</name>
</gene>
<dbReference type="PANTHER" id="PTHR22870:SF466">
    <property type="entry name" value="ANKYRIN REPEAT-CONTAINING PROTEIN"/>
    <property type="match status" value="1"/>
</dbReference>
<feature type="repeat" description="RCC1" evidence="2">
    <location>
        <begin position="132"/>
        <end position="196"/>
    </location>
</feature>
<reference evidence="3 4" key="1">
    <citation type="submission" date="2014-04" db="EMBL/GenBank/DDBJ databases">
        <title>Evolutionary Origins and Diversification of the Mycorrhizal Mutualists.</title>
        <authorList>
            <consortium name="DOE Joint Genome Institute"/>
            <consortium name="Mycorrhizal Genomics Consortium"/>
            <person name="Kohler A."/>
            <person name="Kuo A."/>
            <person name="Nagy L.G."/>
            <person name="Floudas D."/>
            <person name="Copeland A."/>
            <person name="Barry K.W."/>
            <person name="Cichocki N."/>
            <person name="Veneault-Fourrey C."/>
            <person name="LaButti K."/>
            <person name="Lindquist E.A."/>
            <person name="Lipzen A."/>
            <person name="Lundell T."/>
            <person name="Morin E."/>
            <person name="Murat C."/>
            <person name="Riley R."/>
            <person name="Ohm R."/>
            <person name="Sun H."/>
            <person name="Tunlid A."/>
            <person name="Henrissat B."/>
            <person name="Grigoriev I.V."/>
            <person name="Hibbett D.S."/>
            <person name="Martin F."/>
        </authorList>
    </citation>
    <scope>NUCLEOTIDE SEQUENCE [LARGE SCALE GENOMIC DNA]</scope>
    <source>
        <strain evidence="3 4">FD-317 M1</strain>
    </source>
</reference>
<protein>
    <recommendedName>
        <fullName evidence="5">RCC1/BLIP-II protein</fullName>
    </recommendedName>
</protein>
<dbReference type="Pfam" id="PF00415">
    <property type="entry name" value="RCC1"/>
    <property type="match status" value="1"/>
</dbReference>
<dbReference type="InterPro" id="IPR051210">
    <property type="entry name" value="Ub_ligase/GEF_domain"/>
</dbReference>
<evidence type="ECO:0000256" key="1">
    <source>
        <dbReference type="ARBA" id="ARBA00022737"/>
    </source>
</evidence>
<sequence>MPCSLLSSGSNAHGQLANATIDDAHTFTRCLFDYETSRTSTISEEIVHIASGANHTLLLTESSSGRTIWGCGDGSSGQLGNRGHDGDEMMFRRIDLRLSEHGFEGYNPRLICSGWETSYIILSCEGGTEKQDVLISMGRNDFGDLGVGPTVRANATLFHQVQFDHLRVGGLPLDVGSLKVLSIAAGQHHVLVQFQGRFGDGEQTVLVGWGAARHGQLGDTSSLTKKTPFFSLPRIVETSYADDPVISFAPGNQHSVFRHQSGRLSSLGSNRKSQTTGLDVFLDVSFVGCTWNGTYWVDHANGSRALYATGSHAKGQLGRPSLLDSASSIKPGHVELPFDITMPLGLKIACGSEHVLALRKNCVPVEVWGWGWNEHGNLGLGSTDDVFVPTKLWPLEVQERHETNDGPDKDRAAGTVTGVWAGCGTSWIAIRE</sequence>
<proteinExistence type="predicted"/>
<organism evidence="3 4">
    <name type="scientific">Collybiopsis luxurians FD-317 M1</name>
    <dbReference type="NCBI Taxonomy" id="944289"/>
    <lineage>
        <taxon>Eukaryota</taxon>
        <taxon>Fungi</taxon>
        <taxon>Dikarya</taxon>
        <taxon>Basidiomycota</taxon>
        <taxon>Agaricomycotina</taxon>
        <taxon>Agaricomycetes</taxon>
        <taxon>Agaricomycetidae</taxon>
        <taxon>Agaricales</taxon>
        <taxon>Marasmiineae</taxon>
        <taxon>Omphalotaceae</taxon>
        <taxon>Collybiopsis</taxon>
        <taxon>Collybiopsis luxurians</taxon>
    </lineage>
</organism>
<keyword evidence="4" id="KW-1185">Reference proteome</keyword>
<accession>A0A0D0C9D7</accession>
<dbReference type="EMBL" id="KN834815">
    <property type="protein sequence ID" value="KIK54572.1"/>
    <property type="molecule type" value="Genomic_DNA"/>
</dbReference>
<dbReference type="SUPFAM" id="SSF50985">
    <property type="entry name" value="RCC1/BLIP-II"/>
    <property type="match status" value="1"/>
</dbReference>
<dbReference type="InterPro" id="IPR009091">
    <property type="entry name" value="RCC1/BLIP-II"/>
</dbReference>
<dbReference type="PROSITE" id="PS50012">
    <property type="entry name" value="RCC1_3"/>
    <property type="match status" value="4"/>
</dbReference>